<dbReference type="EMBL" id="LAVV01006918">
    <property type="protein sequence ID" value="KNZ57786.1"/>
    <property type="molecule type" value="Genomic_DNA"/>
</dbReference>
<protein>
    <submittedName>
        <fullName evidence="2">Uncharacterized protein</fullName>
    </submittedName>
</protein>
<evidence type="ECO:0000313" key="3">
    <source>
        <dbReference type="Proteomes" id="UP000037035"/>
    </source>
</evidence>
<gene>
    <name evidence="2" type="ORF">VP01_2072g3</name>
</gene>
<sequence length="84" mass="9819">MIIYFNLYSWLILDPRIKLRHLEKKQSFLVQHKISYLTVDDAIKSFKYEAQASDHSPSKMQPTTTSENKGKEKCRQEKGNKTAS</sequence>
<feature type="compositionally biased region" description="Polar residues" evidence="1">
    <location>
        <begin position="53"/>
        <end position="67"/>
    </location>
</feature>
<dbReference type="Proteomes" id="UP000037035">
    <property type="component" value="Unassembled WGS sequence"/>
</dbReference>
<dbReference type="VEuPathDB" id="FungiDB:VP01_2072g3"/>
<proteinExistence type="predicted"/>
<comment type="caution">
    <text evidence="2">The sequence shown here is derived from an EMBL/GenBank/DDBJ whole genome shotgun (WGS) entry which is preliminary data.</text>
</comment>
<evidence type="ECO:0000256" key="1">
    <source>
        <dbReference type="SAM" id="MobiDB-lite"/>
    </source>
</evidence>
<dbReference type="AlphaFoldDB" id="A0A0L6VAG8"/>
<reference evidence="2 3" key="1">
    <citation type="submission" date="2015-08" db="EMBL/GenBank/DDBJ databases">
        <title>Next Generation Sequencing and Analysis of the Genome of Puccinia sorghi L Schw, the Causal Agent of Maize Common Rust.</title>
        <authorList>
            <person name="Rochi L."/>
            <person name="Burguener G."/>
            <person name="Darino M."/>
            <person name="Turjanski A."/>
            <person name="Kreff E."/>
            <person name="Dieguez M.J."/>
            <person name="Sacco F."/>
        </authorList>
    </citation>
    <scope>NUCLEOTIDE SEQUENCE [LARGE SCALE GENOMIC DNA]</scope>
    <source>
        <strain evidence="2 3">RO10H11247</strain>
    </source>
</reference>
<organism evidence="2 3">
    <name type="scientific">Puccinia sorghi</name>
    <dbReference type="NCBI Taxonomy" id="27349"/>
    <lineage>
        <taxon>Eukaryota</taxon>
        <taxon>Fungi</taxon>
        <taxon>Dikarya</taxon>
        <taxon>Basidiomycota</taxon>
        <taxon>Pucciniomycotina</taxon>
        <taxon>Pucciniomycetes</taxon>
        <taxon>Pucciniales</taxon>
        <taxon>Pucciniaceae</taxon>
        <taxon>Puccinia</taxon>
    </lineage>
</organism>
<feature type="compositionally biased region" description="Basic and acidic residues" evidence="1">
    <location>
        <begin position="68"/>
        <end position="84"/>
    </location>
</feature>
<name>A0A0L6VAG8_9BASI</name>
<accession>A0A0L6VAG8</accession>
<dbReference type="STRING" id="27349.A0A0L6VAG8"/>
<evidence type="ECO:0000313" key="2">
    <source>
        <dbReference type="EMBL" id="KNZ57786.1"/>
    </source>
</evidence>
<feature type="region of interest" description="Disordered" evidence="1">
    <location>
        <begin position="50"/>
        <end position="84"/>
    </location>
</feature>
<keyword evidence="3" id="KW-1185">Reference proteome</keyword>